<dbReference type="EnsemblMetazoa" id="Aqu2.1.34753_001">
    <property type="protein sequence ID" value="Aqu2.1.34753_001"/>
    <property type="gene ID" value="Aqu2.1.34753"/>
</dbReference>
<protein>
    <submittedName>
        <fullName evidence="2">Uncharacterized protein</fullName>
    </submittedName>
</protein>
<dbReference type="InParanoid" id="A0A1X7V423"/>
<feature type="compositionally biased region" description="Basic and acidic residues" evidence="1">
    <location>
        <begin position="139"/>
        <end position="156"/>
    </location>
</feature>
<organism evidence="2">
    <name type="scientific">Amphimedon queenslandica</name>
    <name type="common">Sponge</name>
    <dbReference type="NCBI Taxonomy" id="400682"/>
    <lineage>
        <taxon>Eukaryota</taxon>
        <taxon>Metazoa</taxon>
        <taxon>Porifera</taxon>
        <taxon>Demospongiae</taxon>
        <taxon>Heteroscleromorpha</taxon>
        <taxon>Haplosclerida</taxon>
        <taxon>Niphatidae</taxon>
        <taxon>Amphimedon</taxon>
    </lineage>
</organism>
<feature type="region of interest" description="Disordered" evidence="1">
    <location>
        <begin position="20"/>
        <end position="42"/>
    </location>
</feature>
<evidence type="ECO:0000313" key="2">
    <source>
        <dbReference type="EnsemblMetazoa" id="Aqu2.1.34753_001"/>
    </source>
</evidence>
<name>A0A1X7V423_AMPQE</name>
<feature type="compositionally biased region" description="Basic and acidic residues" evidence="1">
    <location>
        <begin position="24"/>
        <end position="42"/>
    </location>
</feature>
<accession>A0A1X7V423</accession>
<evidence type="ECO:0000256" key="1">
    <source>
        <dbReference type="SAM" id="MobiDB-lite"/>
    </source>
</evidence>
<dbReference type="AlphaFoldDB" id="A0A1X7V423"/>
<proteinExistence type="predicted"/>
<sequence>MNNVLIRDFQVKCDEPSKSNVVKNKTDRKNKEIPEPTDVKRLAFRLRERQRESKKTAKKGKESSELINVEALPSLPIEMVLVSLVFLKMINFANRGHNELETSDSKLGASFNLKEVQRLKPGAVPSIFKRAQWDVTQKEESAAKRCHEQSKSSDEHSIDEEPQDEYRNDDDYSPIRTKRKLKRRLKKAKGIFTSKIFVLHLIRI</sequence>
<feature type="region of interest" description="Disordered" evidence="1">
    <location>
        <begin position="139"/>
        <end position="173"/>
    </location>
</feature>
<reference evidence="2" key="1">
    <citation type="submission" date="2017-05" db="UniProtKB">
        <authorList>
            <consortium name="EnsemblMetazoa"/>
        </authorList>
    </citation>
    <scope>IDENTIFICATION</scope>
</reference>